<evidence type="ECO:0000259" key="2">
    <source>
        <dbReference type="Pfam" id="PF13767"/>
    </source>
</evidence>
<evidence type="ECO:0000313" key="4">
    <source>
        <dbReference type="Proteomes" id="UP001236663"/>
    </source>
</evidence>
<keyword evidence="1" id="KW-0732">Signal</keyword>
<organism evidence="3 4">
    <name type="scientific">Cyclobacterium jeungdonense</name>
    <dbReference type="NCBI Taxonomy" id="708087"/>
    <lineage>
        <taxon>Bacteria</taxon>
        <taxon>Pseudomonadati</taxon>
        <taxon>Bacteroidota</taxon>
        <taxon>Cytophagia</taxon>
        <taxon>Cytophagales</taxon>
        <taxon>Cyclobacteriaceae</taxon>
        <taxon>Cyclobacterium</taxon>
    </lineage>
</organism>
<feature type="signal peptide" evidence="1">
    <location>
        <begin position="1"/>
        <end position="26"/>
    </location>
</feature>
<feature type="chain" id="PRO_5046197080" evidence="1">
    <location>
        <begin position="27"/>
        <end position="165"/>
    </location>
</feature>
<dbReference type="RefSeq" id="WP_240459253.1">
    <property type="nucleotide sequence ID" value="NZ_JAUFQS010000007.1"/>
</dbReference>
<name>A0ABT8C7V3_9BACT</name>
<evidence type="ECO:0000313" key="3">
    <source>
        <dbReference type="EMBL" id="MDN3688124.1"/>
    </source>
</evidence>
<reference evidence="4" key="1">
    <citation type="journal article" date="2019" name="Int. J. Syst. Evol. Microbiol.">
        <title>The Global Catalogue of Microorganisms (GCM) 10K type strain sequencing project: providing services to taxonomists for standard genome sequencing and annotation.</title>
        <authorList>
            <consortium name="The Broad Institute Genomics Platform"/>
            <consortium name="The Broad Institute Genome Sequencing Center for Infectious Disease"/>
            <person name="Wu L."/>
            <person name="Ma J."/>
        </authorList>
    </citation>
    <scope>NUCLEOTIDE SEQUENCE [LARGE SCALE GENOMIC DNA]</scope>
    <source>
        <strain evidence="4">CECT 7706</strain>
    </source>
</reference>
<dbReference type="InterPro" id="IPR025433">
    <property type="entry name" value="DUF4168"/>
</dbReference>
<dbReference type="EMBL" id="JAUFQS010000007">
    <property type="protein sequence ID" value="MDN3688124.1"/>
    <property type="molecule type" value="Genomic_DNA"/>
</dbReference>
<comment type="caution">
    <text evidence="3">The sequence shown here is derived from an EMBL/GenBank/DDBJ whole genome shotgun (WGS) entry which is preliminary data.</text>
</comment>
<accession>A0ABT8C7V3</accession>
<evidence type="ECO:0000256" key="1">
    <source>
        <dbReference type="SAM" id="SignalP"/>
    </source>
</evidence>
<proteinExistence type="predicted"/>
<sequence length="165" mass="18856">MNYSKVSKVSLFSMLFSLCFAFGTLAQQLPQGAQQQVNDNFSDDEYEKFVAINQTLAPMQAEVEAKMVGILEEKGMEVPRFQALMQAQRQGNIMDVTDDPDEITIFNQAGQEIMKVQQESQQELQKHITDSGMEIQKFQEMSIAYNQSPKVKEKVDEMMEEQNPE</sequence>
<protein>
    <submittedName>
        <fullName evidence="3">DUF4168 domain-containing protein</fullName>
    </submittedName>
</protein>
<dbReference type="Pfam" id="PF13767">
    <property type="entry name" value="DUF4168"/>
    <property type="match status" value="1"/>
</dbReference>
<gene>
    <name evidence="3" type="ORF">QWZ15_09810</name>
</gene>
<dbReference type="Proteomes" id="UP001236663">
    <property type="component" value="Unassembled WGS sequence"/>
</dbReference>
<keyword evidence="4" id="KW-1185">Reference proteome</keyword>
<feature type="domain" description="DUF4168" evidence="2">
    <location>
        <begin position="27"/>
        <end position="91"/>
    </location>
</feature>